<proteinExistence type="predicted"/>
<evidence type="ECO:0000313" key="8">
    <source>
        <dbReference type="Proteomes" id="UP001596296"/>
    </source>
</evidence>
<dbReference type="Gene3D" id="1.10.443.10">
    <property type="entry name" value="Intergrase catalytic core"/>
    <property type="match status" value="1"/>
</dbReference>
<dbReference type="PANTHER" id="PTHR30349">
    <property type="entry name" value="PHAGE INTEGRASE-RELATED"/>
    <property type="match status" value="1"/>
</dbReference>
<dbReference type="Pfam" id="PF00589">
    <property type="entry name" value="Phage_integrase"/>
    <property type="match status" value="1"/>
</dbReference>
<dbReference type="InterPro" id="IPR002104">
    <property type="entry name" value="Integrase_catalytic"/>
</dbReference>
<dbReference type="PANTHER" id="PTHR30349:SF41">
    <property type="entry name" value="INTEGRASE_RECOMBINASE PROTEIN MJ0367-RELATED"/>
    <property type="match status" value="1"/>
</dbReference>
<dbReference type="AlphaFoldDB" id="A0ABD5UYH9"/>
<keyword evidence="3" id="KW-0233">DNA recombination</keyword>
<keyword evidence="2 4" id="KW-0238">DNA-binding</keyword>
<reference evidence="7 8" key="1">
    <citation type="journal article" date="2019" name="Int. J. Syst. Evol. Microbiol.">
        <title>The Global Catalogue of Microorganisms (GCM) 10K type strain sequencing project: providing services to taxonomists for standard genome sequencing and annotation.</title>
        <authorList>
            <consortium name="The Broad Institute Genomics Platform"/>
            <consortium name="The Broad Institute Genome Sequencing Center for Infectious Disease"/>
            <person name="Wu L."/>
            <person name="Ma J."/>
        </authorList>
    </citation>
    <scope>NUCLEOTIDE SEQUENCE [LARGE SCALE GENOMIC DNA]</scope>
    <source>
        <strain evidence="7 8">SKJ47</strain>
    </source>
</reference>
<evidence type="ECO:0000256" key="4">
    <source>
        <dbReference type="PROSITE-ProRule" id="PRU01248"/>
    </source>
</evidence>
<dbReference type="PROSITE" id="PS51900">
    <property type="entry name" value="CB"/>
    <property type="match status" value="1"/>
</dbReference>
<dbReference type="GO" id="GO:0003677">
    <property type="term" value="F:DNA binding"/>
    <property type="evidence" value="ECO:0007669"/>
    <property type="project" value="UniProtKB-UniRule"/>
</dbReference>
<dbReference type="Gene3D" id="1.10.150.130">
    <property type="match status" value="1"/>
</dbReference>
<dbReference type="InterPro" id="IPR050090">
    <property type="entry name" value="Tyrosine_recombinase_XerCD"/>
</dbReference>
<dbReference type="PROSITE" id="PS51898">
    <property type="entry name" value="TYR_RECOMBINASE"/>
    <property type="match status" value="1"/>
</dbReference>
<evidence type="ECO:0000256" key="2">
    <source>
        <dbReference type="ARBA" id="ARBA00023125"/>
    </source>
</evidence>
<evidence type="ECO:0000313" key="7">
    <source>
        <dbReference type="EMBL" id="MFC6891941.1"/>
    </source>
</evidence>
<dbReference type="GO" id="GO:0006310">
    <property type="term" value="P:DNA recombination"/>
    <property type="evidence" value="ECO:0007669"/>
    <property type="project" value="UniProtKB-KW"/>
</dbReference>
<name>A0ABD5UYH9_9EURY</name>
<feature type="domain" description="Core-binding (CB)" evidence="6">
    <location>
        <begin position="18"/>
        <end position="102"/>
    </location>
</feature>
<evidence type="ECO:0000256" key="3">
    <source>
        <dbReference type="ARBA" id="ARBA00023172"/>
    </source>
</evidence>
<keyword evidence="1" id="KW-0229">DNA integration</keyword>
<dbReference type="SUPFAM" id="SSF56349">
    <property type="entry name" value="DNA breaking-rejoining enzymes"/>
    <property type="match status" value="1"/>
</dbReference>
<evidence type="ECO:0000256" key="1">
    <source>
        <dbReference type="ARBA" id="ARBA00022908"/>
    </source>
</evidence>
<gene>
    <name evidence="7" type="ORF">ACFQE9_04840</name>
</gene>
<dbReference type="InterPro" id="IPR011010">
    <property type="entry name" value="DNA_brk_join_enz"/>
</dbReference>
<dbReference type="SUPFAM" id="SSF47823">
    <property type="entry name" value="lambda integrase-like, N-terminal domain"/>
    <property type="match status" value="1"/>
</dbReference>
<feature type="domain" description="Tyr recombinase" evidence="5">
    <location>
        <begin position="158"/>
        <end position="370"/>
    </location>
</feature>
<dbReference type="Proteomes" id="UP001596296">
    <property type="component" value="Unassembled WGS sequence"/>
</dbReference>
<dbReference type="GO" id="GO:0015074">
    <property type="term" value="P:DNA integration"/>
    <property type="evidence" value="ECO:0007669"/>
    <property type="project" value="UniProtKB-KW"/>
</dbReference>
<dbReference type="InterPro" id="IPR013762">
    <property type="entry name" value="Integrase-like_cat_sf"/>
</dbReference>
<dbReference type="EMBL" id="JBHSXL010000003">
    <property type="protein sequence ID" value="MFC6891941.1"/>
    <property type="molecule type" value="Genomic_DNA"/>
</dbReference>
<evidence type="ECO:0000259" key="6">
    <source>
        <dbReference type="PROSITE" id="PS51900"/>
    </source>
</evidence>
<evidence type="ECO:0000259" key="5">
    <source>
        <dbReference type="PROSITE" id="PS51898"/>
    </source>
</evidence>
<dbReference type="InterPro" id="IPR010998">
    <property type="entry name" value="Integrase_recombinase_N"/>
</dbReference>
<keyword evidence="8" id="KW-1185">Reference proteome</keyword>
<dbReference type="CDD" id="cd00397">
    <property type="entry name" value="DNA_BRE_C"/>
    <property type="match status" value="1"/>
</dbReference>
<comment type="caution">
    <text evidence="7">The sequence shown here is derived from an EMBL/GenBank/DDBJ whole genome shotgun (WGS) entry which is preliminary data.</text>
</comment>
<organism evidence="7 8">
    <name type="scientific">Halopenitus salinus</name>
    <dbReference type="NCBI Taxonomy" id="1198295"/>
    <lineage>
        <taxon>Archaea</taxon>
        <taxon>Methanobacteriati</taxon>
        <taxon>Methanobacteriota</taxon>
        <taxon>Stenosarchaea group</taxon>
        <taxon>Halobacteria</taxon>
        <taxon>Halobacteriales</taxon>
        <taxon>Haloferacaceae</taxon>
        <taxon>Halopenitus</taxon>
    </lineage>
</organism>
<protein>
    <submittedName>
        <fullName evidence="7">Tyrosine-type recombinase/integrase</fullName>
    </submittedName>
</protein>
<dbReference type="InterPro" id="IPR044068">
    <property type="entry name" value="CB"/>
</dbReference>
<dbReference type="RefSeq" id="WP_379741133.1">
    <property type="nucleotide sequence ID" value="NZ_JBHSVN010000001.1"/>
</dbReference>
<sequence length="375" mass="43346">MRNYKGEYTTPDNKTISAHSEELLGLYLDSLTGQKTGTSDSTVTTRRREVRYWLAFCESNEIDPLAAETSDVRGYIQNNTDLADTTVGSYYRSVQSFYSVVENDEAHNQLTLANGHPCPNKDTIDLKNDYRIYENQSEYKRQHSLSSKDIDGSRSPSNDILALLPEQVEKLFENVPGSKQQTRLRNEIVVRLAWYTGCRSDELSRMRVENIDWDNCLINVRSAKLNPEEHPKLIRRDVCFPREFKFQLKRWCERVRHGFCGVADPGEGRILVTTHSDEMQPTQINNIIKSAARAAGVQRPLRPPDPEPDDDVQEWFVTSHRIRRSAITHWVNDVDSLDLHQVRRLAGHARINQTMQYVEDDDEQLITDYQRGMNR</sequence>
<accession>A0ABD5UYH9</accession>